<reference evidence="2 3" key="1">
    <citation type="submission" date="2023-07" db="EMBL/GenBank/DDBJ databases">
        <title>Sequencing the genomes of 1000 actinobacteria strains.</title>
        <authorList>
            <person name="Klenk H.-P."/>
        </authorList>
    </citation>
    <scope>NUCLEOTIDE SEQUENCE [LARGE SCALE GENOMIC DNA]</scope>
    <source>
        <strain evidence="2 3">DSM 45805</strain>
    </source>
</reference>
<dbReference type="SUPFAM" id="SSF140459">
    <property type="entry name" value="PE/PPE dimer-like"/>
    <property type="match status" value="1"/>
</dbReference>
<feature type="region of interest" description="Disordered" evidence="1">
    <location>
        <begin position="541"/>
        <end position="609"/>
    </location>
</feature>
<feature type="region of interest" description="Disordered" evidence="1">
    <location>
        <begin position="362"/>
        <end position="437"/>
    </location>
</feature>
<evidence type="ECO:0008006" key="4">
    <source>
        <dbReference type="Google" id="ProtNLM"/>
    </source>
</evidence>
<dbReference type="RefSeq" id="WP_306998854.1">
    <property type="nucleotide sequence ID" value="NZ_JAUSUT010000001.1"/>
</dbReference>
<dbReference type="Proteomes" id="UP001229651">
    <property type="component" value="Unassembled WGS sequence"/>
</dbReference>
<comment type="caution">
    <text evidence="2">The sequence shown here is derived from an EMBL/GenBank/DDBJ whole genome shotgun (WGS) entry which is preliminary data.</text>
</comment>
<feature type="compositionally biased region" description="Basic and acidic residues" evidence="1">
    <location>
        <begin position="599"/>
        <end position="609"/>
    </location>
</feature>
<dbReference type="EMBL" id="JAUSUT010000001">
    <property type="protein sequence ID" value="MDQ0383105.1"/>
    <property type="molecule type" value="Genomic_DNA"/>
</dbReference>
<name>A0ABU0F685_9PSEU</name>
<organism evidence="2 3">
    <name type="scientific">Amycolatopsis thermophila</name>
    <dbReference type="NCBI Taxonomy" id="206084"/>
    <lineage>
        <taxon>Bacteria</taxon>
        <taxon>Bacillati</taxon>
        <taxon>Actinomycetota</taxon>
        <taxon>Actinomycetes</taxon>
        <taxon>Pseudonocardiales</taxon>
        <taxon>Pseudonocardiaceae</taxon>
        <taxon>Amycolatopsis</taxon>
    </lineage>
</organism>
<proteinExistence type="predicted"/>
<feature type="compositionally biased region" description="Gly residues" evidence="1">
    <location>
        <begin position="367"/>
        <end position="379"/>
    </location>
</feature>
<feature type="compositionally biased region" description="Basic and acidic residues" evidence="1">
    <location>
        <begin position="565"/>
        <end position="577"/>
    </location>
</feature>
<feature type="compositionally biased region" description="Low complexity" evidence="1">
    <location>
        <begin position="541"/>
        <end position="557"/>
    </location>
</feature>
<accession>A0ABU0F685</accession>
<keyword evidence="3" id="KW-1185">Reference proteome</keyword>
<gene>
    <name evidence="2" type="ORF">FB470_007099</name>
</gene>
<sequence length="609" mass="60374">MELSDVGGGLQDVTADPNSPYYIGPIGHDHTSGDDIRAQVTREVDEEIAKGWLGDVVTPLLRDETIQRRYEQRIVAVRDSADDGVEIRDHGTPPSSLWDNATHEQMLQAITTNADSAAVAVTSEEWVRLGKELSEHQRNLADAINDSVADWQGEGGDAARQHLADVGKWLGTTAKGATLTGRQQEIHSQALNETQKQMAANPPVRFDVQAANAHLQTITDPVVYAQQAQLDQQAVQQQEAARQQAARIMTQYDETVAGATITPAFPAPPTLNGLTARTAALPADQTVPASARIPATEAGAAQAALRSATTPASPALDRTAAGAGAGVGAVPPLAANLDAAALPRGGPVPGLGGTGSGADGPALAGYGPAGSGSAPGGGFSAPPLSDVDYPAGSPVSYGGGSLENHASVPKLDIPDSTVASSAVDPSAGSTPRVPTIGYSGGINGDSIASRLGGGATPAGNPLSGLDNLGGTGAPLGGGTGSGAKGLGGAGGPIGATGIKGLGSAGGGALGGAGTNAGRLAGGASSGAAAAATEEAAAARGAAGAPGATGRSGTPAAGMAPHGGKGKGEDDKEHRIADYIEGDPDLFEGGDVVAPPVIGDWKKTKKEEKK</sequence>
<evidence type="ECO:0000256" key="1">
    <source>
        <dbReference type="SAM" id="MobiDB-lite"/>
    </source>
</evidence>
<dbReference type="InterPro" id="IPR038332">
    <property type="entry name" value="PPE_sf"/>
</dbReference>
<evidence type="ECO:0000313" key="2">
    <source>
        <dbReference type="EMBL" id="MDQ0383105.1"/>
    </source>
</evidence>
<dbReference type="Gene3D" id="1.20.1260.20">
    <property type="entry name" value="PPE superfamily"/>
    <property type="match status" value="1"/>
</dbReference>
<evidence type="ECO:0000313" key="3">
    <source>
        <dbReference type="Proteomes" id="UP001229651"/>
    </source>
</evidence>
<protein>
    <recommendedName>
        <fullName evidence="4">PPE family protein</fullName>
    </recommendedName>
</protein>